<keyword evidence="3" id="KW-1185">Reference proteome</keyword>
<dbReference type="InterPro" id="IPR046373">
    <property type="entry name" value="Acyl-CoA_Oxase/DH_mid-dom_sf"/>
</dbReference>
<reference evidence="2" key="1">
    <citation type="submission" date="2021-02" db="EMBL/GenBank/DDBJ databases">
        <authorList>
            <person name="Dougan E. K."/>
            <person name="Rhodes N."/>
            <person name="Thang M."/>
            <person name="Chan C."/>
        </authorList>
    </citation>
    <scope>NUCLEOTIDE SEQUENCE</scope>
</reference>
<sequence length="170" mass="18257">MVHENYENLHGAALGEVVNGQKTFISGGMNADYFTTGVRTSGKTGSKALAHLHSGISILLVPRQSDGLNTDAGMASQHDAAWSQGVSGKRTLVTFDEVKVPAENLLGREGDGFLAIMRNFNNERLALAITANRQARVCLEETARSSECVLRVLSLLARGIGATLLVYNER</sequence>
<dbReference type="EMBL" id="CAJNDS010002328">
    <property type="protein sequence ID" value="CAE7435018.1"/>
    <property type="molecule type" value="Genomic_DNA"/>
</dbReference>
<protein>
    <submittedName>
        <fullName evidence="2">ApdG protein</fullName>
    </submittedName>
</protein>
<dbReference type="OrthoDB" id="434771at2759"/>
<evidence type="ECO:0000256" key="1">
    <source>
        <dbReference type="ARBA" id="ARBA00023002"/>
    </source>
</evidence>
<gene>
    <name evidence="2" type="primary">apdG</name>
    <name evidence="2" type="ORF">SNAT2548_LOCUS23627</name>
</gene>
<evidence type="ECO:0000313" key="3">
    <source>
        <dbReference type="Proteomes" id="UP000604046"/>
    </source>
</evidence>
<accession>A0A812RCZ1</accession>
<dbReference type="InterPro" id="IPR050741">
    <property type="entry name" value="Acyl-CoA_dehydrogenase"/>
</dbReference>
<comment type="caution">
    <text evidence="2">The sequence shown here is derived from an EMBL/GenBank/DDBJ whole genome shotgun (WGS) entry which is preliminary data.</text>
</comment>
<evidence type="ECO:0000313" key="2">
    <source>
        <dbReference type="EMBL" id="CAE7435018.1"/>
    </source>
</evidence>
<organism evidence="2 3">
    <name type="scientific">Symbiodinium natans</name>
    <dbReference type="NCBI Taxonomy" id="878477"/>
    <lineage>
        <taxon>Eukaryota</taxon>
        <taxon>Sar</taxon>
        <taxon>Alveolata</taxon>
        <taxon>Dinophyceae</taxon>
        <taxon>Suessiales</taxon>
        <taxon>Symbiodiniaceae</taxon>
        <taxon>Symbiodinium</taxon>
    </lineage>
</organism>
<dbReference type="AlphaFoldDB" id="A0A812RCZ1"/>
<proteinExistence type="predicted"/>
<dbReference type="PANTHER" id="PTHR48083:SF28">
    <property type="entry name" value="ACYL-COA DEHYDROGENASE FAMILY PROTEIN (AFU_ORTHOLOGUE AFUA_6G10880)-RELATED"/>
    <property type="match status" value="1"/>
</dbReference>
<keyword evidence="1" id="KW-0560">Oxidoreductase</keyword>
<dbReference type="Gene3D" id="2.40.110.10">
    <property type="entry name" value="Butyryl-CoA Dehydrogenase, subunit A, domain 2"/>
    <property type="match status" value="1"/>
</dbReference>
<dbReference type="GO" id="GO:0005737">
    <property type="term" value="C:cytoplasm"/>
    <property type="evidence" value="ECO:0007669"/>
    <property type="project" value="TreeGrafter"/>
</dbReference>
<name>A0A812RCZ1_9DINO</name>
<dbReference type="SUPFAM" id="SSF56645">
    <property type="entry name" value="Acyl-CoA dehydrogenase NM domain-like"/>
    <property type="match status" value="1"/>
</dbReference>
<dbReference type="Proteomes" id="UP000604046">
    <property type="component" value="Unassembled WGS sequence"/>
</dbReference>
<dbReference type="Gene3D" id="1.20.140.10">
    <property type="entry name" value="Butyryl-CoA Dehydrogenase, subunit A, domain 3"/>
    <property type="match status" value="1"/>
</dbReference>
<dbReference type="GO" id="GO:0003995">
    <property type="term" value="F:acyl-CoA dehydrogenase activity"/>
    <property type="evidence" value="ECO:0007669"/>
    <property type="project" value="TreeGrafter"/>
</dbReference>
<dbReference type="InterPro" id="IPR009100">
    <property type="entry name" value="AcylCoA_DH/oxidase_NM_dom_sf"/>
</dbReference>
<dbReference type="PANTHER" id="PTHR48083">
    <property type="entry name" value="MEDIUM-CHAIN SPECIFIC ACYL-COA DEHYDROGENASE, MITOCHONDRIAL-RELATED"/>
    <property type="match status" value="1"/>
</dbReference>
<dbReference type="GO" id="GO:0033539">
    <property type="term" value="P:fatty acid beta-oxidation using acyl-CoA dehydrogenase"/>
    <property type="evidence" value="ECO:0007669"/>
    <property type="project" value="TreeGrafter"/>
</dbReference>